<evidence type="ECO:0000313" key="3">
    <source>
        <dbReference type="EMBL" id="GCE29742.1"/>
    </source>
</evidence>
<sequence length="248" mass="26363">MNCSSCNTELPQGASHCPRCGAATPSFYASLSNPDDPTVVSGSNNDASTSPYQSLDTPSTIPSPPPGKQTKNRTGMIITGVVLVLLIIGGVLAWRVYSTPGQLSPSTVSSTNTTQAAPQHFPARGSAKQINYTTTHTQQEGSNKIDNLTQHWTISGDIVGSFTAEEVVTTYQDKTASFTGKVTCICTVANKAGTIFWSVKGTQKADGNFQGQFFDVLGAGDLAKLHGQGTFQGQKNDFTYTMDLYFDL</sequence>
<dbReference type="EMBL" id="BIFT01000002">
    <property type="protein sequence ID" value="GCE29742.1"/>
    <property type="molecule type" value="Genomic_DNA"/>
</dbReference>
<feature type="compositionally biased region" description="Polar residues" evidence="1">
    <location>
        <begin position="103"/>
        <end position="117"/>
    </location>
</feature>
<evidence type="ECO:0000256" key="1">
    <source>
        <dbReference type="SAM" id="MobiDB-lite"/>
    </source>
</evidence>
<dbReference type="AlphaFoldDB" id="A0A402BEM5"/>
<dbReference type="Proteomes" id="UP000287171">
    <property type="component" value="Unassembled WGS sequence"/>
</dbReference>
<dbReference type="OrthoDB" id="9808089at2"/>
<evidence type="ECO:0000313" key="4">
    <source>
        <dbReference type="Proteomes" id="UP000287171"/>
    </source>
</evidence>
<dbReference type="Gene3D" id="2.40.350.10">
    <property type="entry name" value="SO1590-like"/>
    <property type="match status" value="1"/>
</dbReference>
<dbReference type="Pfam" id="PF11528">
    <property type="entry name" value="DUF3224"/>
    <property type="match status" value="1"/>
</dbReference>
<comment type="caution">
    <text evidence="3">The sequence shown here is derived from an EMBL/GenBank/DDBJ whole genome shotgun (WGS) entry which is preliminary data.</text>
</comment>
<gene>
    <name evidence="3" type="ORF">KDA_52260</name>
</gene>
<keyword evidence="2" id="KW-0472">Membrane</keyword>
<organism evidence="3 4">
    <name type="scientific">Dictyobacter alpinus</name>
    <dbReference type="NCBI Taxonomy" id="2014873"/>
    <lineage>
        <taxon>Bacteria</taxon>
        <taxon>Bacillati</taxon>
        <taxon>Chloroflexota</taxon>
        <taxon>Ktedonobacteria</taxon>
        <taxon>Ktedonobacterales</taxon>
        <taxon>Dictyobacteraceae</taxon>
        <taxon>Dictyobacter</taxon>
    </lineage>
</organism>
<evidence type="ECO:0000256" key="2">
    <source>
        <dbReference type="SAM" id="Phobius"/>
    </source>
</evidence>
<feature type="compositionally biased region" description="Polar residues" evidence="1">
    <location>
        <begin position="33"/>
        <end position="60"/>
    </location>
</feature>
<keyword evidence="2" id="KW-1133">Transmembrane helix</keyword>
<accession>A0A402BEM5</accession>
<feature type="region of interest" description="Disordered" evidence="1">
    <location>
        <begin position="33"/>
        <end position="72"/>
    </location>
</feature>
<dbReference type="InterPro" id="IPR023159">
    <property type="entry name" value="SO1590-like_sf"/>
</dbReference>
<evidence type="ECO:0008006" key="5">
    <source>
        <dbReference type="Google" id="ProtNLM"/>
    </source>
</evidence>
<dbReference type="RefSeq" id="WP_126629954.1">
    <property type="nucleotide sequence ID" value="NZ_BIFT01000002.1"/>
</dbReference>
<dbReference type="InterPro" id="IPR021607">
    <property type="entry name" value="DUF3224"/>
</dbReference>
<name>A0A402BEM5_9CHLR</name>
<keyword evidence="2" id="KW-0812">Transmembrane</keyword>
<keyword evidence="4" id="KW-1185">Reference proteome</keyword>
<protein>
    <recommendedName>
        <fullName evidence="5">Zinc-ribbon domain-containing protein</fullName>
    </recommendedName>
</protein>
<proteinExistence type="predicted"/>
<dbReference type="SUPFAM" id="SSF159238">
    <property type="entry name" value="SO1590-like"/>
    <property type="match status" value="1"/>
</dbReference>
<feature type="transmembrane region" description="Helical" evidence="2">
    <location>
        <begin position="76"/>
        <end position="97"/>
    </location>
</feature>
<feature type="region of interest" description="Disordered" evidence="1">
    <location>
        <begin position="103"/>
        <end position="126"/>
    </location>
</feature>
<reference evidence="4" key="1">
    <citation type="submission" date="2018-12" db="EMBL/GenBank/DDBJ databases">
        <title>Tengunoibacter tsumagoiensis gen. nov., sp. nov., Dictyobacter kobayashii sp. nov., D. alpinus sp. nov., and D. joshuensis sp. nov. and description of Dictyobacteraceae fam. nov. within the order Ktedonobacterales isolated from Tengu-no-mugimeshi.</title>
        <authorList>
            <person name="Wang C.M."/>
            <person name="Zheng Y."/>
            <person name="Sakai Y."/>
            <person name="Toyoda A."/>
            <person name="Minakuchi Y."/>
            <person name="Abe K."/>
            <person name="Yokota A."/>
            <person name="Yabe S."/>
        </authorList>
    </citation>
    <scope>NUCLEOTIDE SEQUENCE [LARGE SCALE GENOMIC DNA]</scope>
    <source>
        <strain evidence="4">Uno16</strain>
    </source>
</reference>